<feature type="compositionally biased region" description="Basic and acidic residues" evidence="1">
    <location>
        <begin position="1215"/>
        <end position="1239"/>
    </location>
</feature>
<feature type="region of interest" description="Disordered" evidence="1">
    <location>
        <begin position="699"/>
        <end position="750"/>
    </location>
</feature>
<feature type="region of interest" description="Disordered" evidence="1">
    <location>
        <begin position="777"/>
        <end position="856"/>
    </location>
</feature>
<feature type="compositionally biased region" description="Basic and acidic residues" evidence="1">
    <location>
        <begin position="726"/>
        <end position="750"/>
    </location>
</feature>
<feature type="compositionally biased region" description="Basic and acidic residues" evidence="1">
    <location>
        <begin position="1126"/>
        <end position="1145"/>
    </location>
</feature>
<feature type="region of interest" description="Disordered" evidence="1">
    <location>
        <begin position="563"/>
        <end position="582"/>
    </location>
</feature>
<organism evidence="2 3">
    <name type="scientific">Symbiodinium microadriaticum</name>
    <name type="common">Dinoflagellate</name>
    <name type="synonym">Zooxanthella microadriatica</name>
    <dbReference type="NCBI Taxonomy" id="2951"/>
    <lineage>
        <taxon>Eukaryota</taxon>
        <taxon>Sar</taxon>
        <taxon>Alveolata</taxon>
        <taxon>Dinophyceae</taxon>
        <taxon>Suessiales</taxon>
        <taxon>Symbiodiniaceae</taxon>
        <taxon>Symbiodinium</taxon>
    </lineage>
</organism>
<accession>A0A1Q9EHW5</accession>
<proteinExistence type="predicted"/>
<feature type="compositionally biased region" description="Polar residues" evidence="1">
    <location>
        <begin position="563"/>
        <end position="577"/>
    </location>
</feature>
<evidence type="ECO:0000256" key="1">
    <source>
        <dbReference type="SAM" id="MobiDB-lite"/>
    </source>
</evidence>
<feature type="compositionally biased region" description="Basic and acidic residues" evidence="1">
    <location>
        <begin position="1048"/>
        <end position="1060"/>
    </location>
</feature>
<feature type="compositionally biased region" description="Basic and acidic residues" evidence="1">
    <location>
        <begin position="839"/>
        <end position="849"/>
    </location>
</feature>
<gene>
    <name evidence="2" type="ORF">AK812_SmicGene9685</name>
</gene>
<feature type="compositionally biased region" description="Basic residues" evidence="1">
    <location>
        <begin position="818"/>
        <end position="838"/>
    </location>
</feature>
<name>A0A1Q9EHW5_SYMMI</name>
<feature type="region of interest" description="Disordered" evidence="1">
    <location>
        <begin position="986"/>
        <end position="1187"/>
    </location>
</feature>
<keyword evidence="3" id="KW-1185">Reference proteome</keyword>
<protein>
    <submittedName>
        <fullName evidence="2">Uncharacterized protein</fullName>
    </submittedName>
</protein>
<dbReference type="Proteomes" id="UP000186817">
    <property type="component" value="Unassembled WGS sequence"/>
</dbReference>
<feature type="compositionally biased region" description="Basic and acidic residues" evidence="1">
    <location>
        <begin position="707"/>
        <end position="717"/>
    </location>
</feature>
<feature type="region of interest" description="Disordered" evidence="1">
    <location>
        <begin position="647"/>
        <end position="676"/>
    </location>
</feature>
<feature type="compositionally biased region" description="Low complexity" evidence="1">
    <location>
        <begin position="1109"/>
        <end position="1123"/>
    </location>
</feature>
<sequence>MSRQPDCNLEVAPQKDFRWGSELKVLFHSFADVTVLYNQAKGSCGWQTDMPATKPFLHLLHVTDPCKLGRCWVNVAMSSNGGVEKVEWTYRGAMLAMLGGLQKGGELSMAWPGTKNELPWTSVLDGMAEKYNGNLKTLLLLQDKRVADLVRTSSRHDGVFPPGVQVPRSMLEQFPEEVEDPDAVRILEHRLRMCPRIFAGPNLKWGGKRLPLFRDQDRGAEEVAELEEQRATHGRLVWAAIRIWAWSKLVKVWASLRWSDLQAIIPAELVLVEGRLVTTLRWTKTSEELPVAISEHAFILGRDWQKVGFNLLKAHAGYKRDYLMSCWDPGSAARGADRCERLDEREIAADLVPVVIIRQVNRDDASRQREFVTKRQWERRGVHRASSPSSSTDAGSVLDRWSNSAGGRPSPLKPDRYPDGPAMETESDGSSALRFGVPRSSFRPGDAEERGHADTGTTRQRRGASPAQRWIDSADHQQGTSTTTPLIVEIDETATIAFFERSCPGQGEARGSEPFEPRPLFEYRLQSDCFTERFRPGDVWSENFISGGYPTFGVSIDEIEQFTATQPISQTDPTEQPSPRRRHYDDDAAQAALEVIAVLTRLKRTWKSQATEAMASVANQTATQQLSLQKRYKEWRLAKKQHKLADRYKEKKEKDPKVMAEEEVTKEKAKDKEKDWEELEKAKEKVKVAGRMVKAEFDQEFEISEGDTDKGHEDVEKSFASQIGRRLTEEDQKDPQVPRQEKNPQLRQGRLLEEKLDEAMASAGSIESVLLLEREYKGKKRRQSWQSFEKKKQEKLPNPQCQMQKQNRGSASSMNWSRGRKLWRKKVQRSSVRSKKKKSVSERWKKQNEGPRSQGLSRLLKTAKESWFEKKAVELVESFVQNSAGQAKRTKETEDAYFKACRTLENSQSDFVDALQKVQDVAQRMQGEKIRKFFPLRNIVVEKHKDDENPFNRYFPAVCLCDYGSISSQIREANRKYVEQKRQHPDMFPEMEPPVEEQQEIPYAASKKMARPEPAPEAKPGQDATMEARAADLQEMQRQGPEVVNLEDESKVDESKKSDKQNIWTEAPPLPPGFWENRTQKEAQKEAFRKKYEEHSKQKLRETLERSLGKGSSGHSSGTAGQGETSEDKKGGESKAEAKERKADPGPDEAGSDPSTSEESESSEECDDPPVQVQPTDMEEIAEPKFTDAFKNLEQLDGERVEDNRQSRSIVWRIKEKDGGKVNPRAKEKERKDMAKPLEHSVLCKQEEDLGSDEEEEKVKAVDKVEEKEKARKEEKERKAKEEVKDLEPITNPFYGRLPNLGFTDSEEELERISAEEQNHGAQHYLTVSSMVMVSPDGKAKVPDDLTELLDSTPNGKWARNNVCGSQGSLSWMEVEDYNAWRRRK</sequence>
<evidence type="ECO:0000313" key="2">
    <source>
        <dbReference type="EMBL" id="OLQ07020.1"/>
    </source>
</evidence>
<feature type="compositionally biased region" description="Acidic residues" evidence="1">
    <location>
        <begin position="1146"/>
        <end position="1168"/>
    </location>
</feature>
<feature type="region of interest" description="Disordered" evidence="1">
    <location>
        <begin position="377"/>
        <end position="484"/>
    </location>
</feature>
<feature type="compositionally biased region" description="Basic and acidic residues" evidence="1">
    <location>
        <begin position="1078"/>
        <end position="1108"/>
    </location>
</feature>
<evidence type="ECO:0000313" key="3">
    <source>
        <dbReference type="Proteomes" id="UP000186817"/>
    </source>
</evidence>
<dbReference type="OrthoDB" id="10348595at2759"/>
<comment type="caution">
    <text evidence="2">The sequence shown here is derived from an EMBL/GenBank/DDBJ whole genome shotgun (WGS) entry which is preliminary data.</text>
</comment>
<feature type="compositionally biased region" description="Basic and acidic residues" evidence="1">
    <location>
        <begin position="1257"/>
        <end position="1285"/>
    </location>
</feature>
<dbReference type="EMBL" id="LSRX01000148">
    <property type="protein sequence ID" value="OLQ07020.1"/>
    <property type="molecule type" value="Genomic_DNA"/>
</dbReference>
<feature type="region of interest" description="Disordered" evidence="1">
    <location>
        <begin position="1215"/>
        <end position="1285"/>
    </location>
</feature>
<reference evidence="2 3" key="1">
    <citation type="submission" date="2016-02" db="EMBL/GenBank/DDBJ databases">
        <title>Genome analysis of coral dinoflagellate symbionts highlights evolutionary adaptations to a symbiotic lifestyle.</title>
        <authorList>
            <person name="Aranda M."/>
            <person name="Li Y."/>
            <person name="Liew Y.J."/>
            <person name="Baumgarten S."/>
            <person name="Simakov O."/>
            <person name="Wilson M."/>
            <person name="Piel J."/>
            <person name="Ashoor H."/>
            <person name="Bougouffa S."/>
            <person name="Bajic V.B."/>
            <person name="Ryu T."/>
            <person name="Ravasi T."/>
            <person name="Bayer T."/>
            <person name="Micklem G."/>
            <person name="Kim H."/>
            <person name="Bhak J."/>
            <person name="Lajeunesse T.C."/>
            <person name="Voolstra C.R."/>
        </authorList>
    </citation>
    <scope>NUCLEOTIDE SEQUENCE [LARGE SCALE GENOMIC DNA]</scope>
    <source>
        <strain evidence="2 3">CCMP2467</strain>
    </source>
</reference>
<feature type="compositionally biased region" description="Polar residues" evidence="1">
    <location>
        <begin position="799"/>
        <end position="816"/>
    </location>
</feature>